<dbReference type="RefSeq" id="WP_188597704.1">
    <property type="nucleotide sequence ID" value="NZ_BMJW01000001.1"/>
</dbReference>
<proteinExistence type="inferred from homology"/>
<evidence type="ECO:0000313" key="4">
    <source>
        <dbReference type="Proteomes" id="UP000633278"/>
    </source>
</evidence>
<dbReference type="AlphaFoldDB" id="A0A917HVS5"/>
<dbReference type="Pfam" id="PF00156">
    <property type="entry name" value="Pribosyltran"/>
    <property type="match status" value="1"/>
</dbReference>
<reference evidence="3" key="1">
    <citation type="journal article" date="2014" name="Int. J. Syst. Evol. Microbiol.">
        <title>Complete genome sequence of Corynebacterium casei LMG S-19264T (=DSM 44701T), isolated from a smear-ripened cheese.</title>
        <authorList>
            <consortium name="US DOE Joint Genome Institute (JGI-PGF)"/>
            <person name="Walter F."/>
            <person name="Albersmeier A."/>
            <person name="Kalinowski J."/>
            <person name="Ruckert C."/>
        </authorList>
    </citation>
    <scope>NUCLEOTIDE SEQUENCE</scope>
    <source>
        <strain evidence="3">CGMCC 1.15763</strain>
    </source>
</reference>
<name>A0A917HVS5_9FLAO</name>
<gene>
    <name evidence="3" type="ORF">GCM10011416_05130</name>
</gene>
<dbReference type="PANTHER" id="PTHR47505">
    <property type="entry name" value="DNA UTILIZATION PROTEIN YHGH"/>
    <property type="match status" value="1"/>
</dbReference>
<dbReference type="InterPro" id="IPR000836">
    <property type="entry name" value="PRTase_dom"/>
</dbReference>
<dbReference type="InterPro" id="IPR029057">
    <property type="entry name" value="PRTase-like"/>
</dbReference>
<evidence type="ECO:0000256" key="1">
    <source>
        <dbReference type="ARBA" id="ARBA00008007"/>
    </source>
</evidence>
<feature type="domain" description="Phosphoribosyltransferase" evidence="2">
    <location>
        <begin position="143"/>
        <end position="225"/>
    </location>
</feature>
<accession>A0A917HVS5</accession>
<comment type="similarity">
    <text evidence="1">Belongs to the ComF/GntX family.</text>
</comment>
<evidence type="ECO:0000313" key="3">
    <source>
        <dbReference type="EMBL" id="GGG91459.1"/>
    </source>
</evidence>
<dbReference type="Gene3D" id="3.40.50.2020">
    <property type="match status" value="1"/>
</dbReference>
<keyword evidence="4" id="KW-1185">Reference proteome</keyword>
<evidence type="ECO:0000259" key="2">
    <source>
        <dbReference type="Pfam" id="PF00156"/>
    </source>
</evidence>
<protein>
    <submittedName>
        <fullName evidence="3">Amidophosphoribosyltransferase</fullName>
    </submittedName>
</protein>
<dbReference type="EMBL" id="BMJW01000001">
    <property type="protein sequence ID" value="GGG91459.1"/>
    <property type="molecule type" value="Genomic_DNA"/>
</dbReference>
<organism evidence="3 4">
    <name type="scientific">Polaribacter pacificus</name>
    <dbReference type="NCBI Taxonomy" id="1775173"/>
    <lineage>
        <taxon>Bacteria</taxon>
        <taxon>Pseudomonadati</taxon>
        <taxon>Bacteroidota</taxon>
        <taxon>Flavobacteriia</taxon>
        <taxon>Flavobacteriales</taxon>
        <taxon>Flavobacteriaceae</taxon>
    </lineage>
</organism>
<dbReference type="CDD" id="cd06223">
    <property type="entry name" value="PRTases_typeI"/>
    <property type="match status" value="1"/>
</dbReference>
<dbReference type="Proteomes" id="UP000633278">
    <property type="component" value="Unassembled WGS sequence"/>
</dbReference>
<reference evidence="3" key="2">
    <citation type="submission" date="2020-09" db="EMBL/GenBank/DDBJ databases">
        <authorList>
            <person name="Sun Q."/>
            <person name="Zhou Y."/>
        </authorList>
    </citation>
    <scope>NUCLEOTIDE SEQUENCE</scope>
    <source>
        <strain evidence="3">CGMCC 1.15763</strain>
    </source>
</reference>
<dbReference type="InterPro" id="IPR051910">
    <property type="entry name" value="ComF/GntX_DNA_util-trans"/>
</dbReference>
<comment type="caution">
    <text evidence="3">The sequence shown here is derived from an EMBL/GenBank/DDBJ whole genome shotgun (WGS) entry which is preliminary data.</text>
</comment>
<dbReference type="PANTHER" id="PTHR47505:SF1">
    <property type="entry name" value="DNA UTILIZATION PROTEIN YHGH"/>
    <property type="match status" value="1"/>
</dbReference>
<dbReference type="SUPFAM" id="SSF53271">
    <property type="entry name" value="PRTase-like"/>
    <property type="match status" value="1"/>
</dbReference>
<sequence>MKKSLKGFFQLFYPNLCVCCQLELFNNEQILCSTCRHDLPIICYKDFKKNKITNVFAGKIPLEMAISFLYFHKDGKSQQLIHHLKYKDRQEIGSFIGEWFGSQLKASNQLDTIDCIVPVPLHPKKRKQRGYNQLTKFGLALEKQLNIPYTPDILIRTSSRKTQTFKERFERFENTHTIFKLKNTTSFKNKHVLLIDDVLTTGATLESCCKALLKSENIKISIATIAFTE</sequence>